<protein>
    <recommendedName>
        <fullName evidence="1">DUF6532 domain-containing protein</fullName>
    </recommendedName>
</protein>
<dbReference type="InParanoid" id="A0A0D0ATM0"/>
<evidence type="ECO:0000259" key="1">
    <source>
        <dbReference type="Pfam" id="PF20149"/>
    </source>
</evidence>
<feature type="domain" description="DUF6532" evidence="1">
    <location>
        <begin position="114"/>
        <end position="238"/>
    </location>
</feature>
<accession>A0A0D0ATM0</accession>
<dbReference type="Pfam" id="PF20149">
    <property type="entry name" value="DUF6532"/>
    <property type="match status" value="1"/>
</dbReference>
<evidence type="ECO:0000313" key="2">
    <source>
        <dbReference type="EMBL" id="KIK35298.1"/>
    </source>
</evidence>
<dbReference type="EMBL" id="KN835640">
    <property type="protein sequence ID" value="KIK35298.1"/>
    <property type="molecule type" value="Genomic_DNA"/>
</dbReference>
<organism evidence="2 3">
    <name type="scientific">Suillus luteus UH-Slu-Lm8-n1</name>
    <dbReference type="NCBI Taxonomy" id="930992"/>
    <lineage>
        <taxon>Eukaryota</taxon>
        <taxon>Fungi</taxon>
        <taxon>Dikarya</taxon>
        <taxon>Basidiomycota</taxon>
        <taxon>Agaricomycotina</taxon>
        <taxon>Agaricomycetes</taxon>
        <taxon>Agaricomycetidae</taxon>
        <taxon>Boletales</taxon>
        <taxon>Suillineae</taxon>
        <taxon>Suillaceae</taxon>
        <taxon>Suillus</taxon>
    </lineage>
</organism>
<keyword evidence="3" id="KW-1185">Reference proteome</keyword>
<dbReference type="AlphaFoldDB" id="A0A0D0ATM0"/>
<name>A0A0D0ATM0_9AGAM</name>
<reference evidence="2 3" key="1">
    <citation type="submission" date="2014-04" db="EMBL/GenBank/DDBJ databases">
        <authorList>
            <consortium name="DOE Joint Genome Institute"/>
            <person name="Kuo A."/>
            <person name="Ruytinx J."/>
            <person name="Rineau F."/>
            <person name="Colpaert J."/>
            <person name="Kohler A."/>
            <person name="Nagy L.G."/>
            <person name="Floudas D."/>
            <person name="Copeland A."/>
            <person name="Barry K.W."/>
            <person name="Cichocki N."/>
            <person name="Veneault-Fourrey C."/>
            <person name="LaButti K."/>
            <person name="Lindquist E.A."/>
            <person name="Lipzen A."/>
            <person name="Lundell T."/>
            <person name="Morin E."/>
            <person name="Murat C."/>
            <person name="Sun H."/>
            <person name="Tunlid A."/>
            <person name="Henrissat B."/>
            <person name="Grigoriev I.V."/>
            <person name="Hibbett D.S."/>
            <person name="Martin F."/>
            <person name="Nordberg H.P."/>
            <person name="Cantor M.N."/>
            <person name="Hua S.X."/>
        </authorList>
    </citation>
    <scope>NUCLEOTIDE SEQUENCE [LARGE SCALE GENOMIC DNA]</scope>
    <source>
        <strain evidence="2 3">UH-Slu-Lm8-n1</strain>
    </source>
</reference>
<dbReference type="HOGENOM" id="CLU_032278_2_0_1"/>
<sequence>MLYFTDYNYQTAVAATLKAPPAKRLKTETSATTGTVAPASKAITRSAYRKKHLPKGCQMENKWAREFIPTSIRCIGDMDEVWTLADDILCPILQSVWDAVYKGKIPHTVVADGPVIALTLQRLSEWRNTISNVALVVLANFMASQDDLDTDQDRKDFAIALVEKLGFLFGEITDEGVMSKPFQSDLIVQVLVQHKCATSGAVSLPGINNSLPGHSKGALALATAAMERAIRLFANGHMILSDIDTAGNGRGNKTPLDINPSTGKESSMPLAFSDTNWGAHTRAYTVSINRLPHSVVLRNSELAQSVAMKRRGLRMDVDEESEDERALIC</sequence>
<dbReference type="InterPro" id="IPR045341">
    <property type="entry name" value="DUF6532"/>
</dbReference>
<gene>
    <name evidence="2" type="ORF">CY34DRAFT_96361</name>
</gene>
<reference evidence="3" key="2">
    <citation type="submission" date="2015-01" db="EMBL/GenBank/DDBJ databases">
        <title>Evolutionary Origins and Diversification of the Mycorrhizal Mutualists.</title>
        <authorList>
            <consortium name="DOE Joint Genome Institute"/>
            <consortium name="Mycorrhizal Genomics Consortium"/>
            <person name="Kohler A."/>
            <person name="Kuo A."/>
            <person name="Nagy L.G."/>
            <person name="Floudas D."/>
            <person name="Copeland A."/>
            <person name="Barry K.W."/>
            <person name="Cichocki N."/>
            <person name="Veneault-Fourrey C."/>
            <person name="LaButti K."/>
            <person name="Lindquist E.A."/>
            <person name="Lipzen A."/>
            <person name="Lundell T."/>
            <person name="Morin E."/>
            <person name="Murat C."/>
            <person name="Riley R."/>
            <person name="Ohm R."/>
            <person name="Sun H."/>
            <person name="Tunlid A."/>
            <person name="Henrissat B."/>
            <person name="Grigoriev I.V."/>
            <person name="Hibbett D.S."/>
            <person name="Martin F."/>
        </authorList>
    </citation>
    <scope>NUCLEOTIDE SEQUENCE [LARGE SCALE GENOMIC DNA]</scope>
    <source>
        <strain evidence="3">UH-Slu-Lm8-n1</strain>
    </source>
</reference>
<dbReference type="Proteomes" id="UP000054485">
    <property type="component" value="Unassembled WGS sequence"/>
</dbReference>
<proteinExistence type="predicted"/>
<dbReference type="OrthoDB" id="3267567at2759"/>
<evidence type="ECO:0000313" key="3">
    <source>
        <dbReference type="Proteomes" id="UP000054485"/>
    </source>
</evidence>